<dbReference type="Gene3D" id="1.10.3810.10">
    <property type="entry name" value="Biosynthetic peptidoglycan transglycosylase-like"/>
    <property type="match status" value="1"/>
</dbReference>
<dbReference type="NCBIfam" id="TIGR02074">
    <property type="entry name" value="PBP_1a_fam"/>
    <property type="match status" value="1"/>
</dbReference>
<dbReference type="PANTHER" id="PTHR32282">
    <property type="entry name" value="BINDING PROTEIN TRANSPEPTIDASE, PUTATIVE-RELATED"/>
    <property type="match status" value="1"/>
</dbReference>
<keyword evidence="5" id="KW-0808">Transferase</keyword>
<name>A0ABY4EN06_9BACI</name>
<dbReference type="InterPro" id="IPR050396">
    <property type="entry name" value="Glycosyltr_51/Transpeptidase"/>
</dbReference>
<dbReference type="PANTHER" id="PTHR32282:SF32">
    <property type="entry name" value="PENICILLIN-BINDING PROTEIN 2A"/>
    <property type="match status" value="1"/>
</dbReference>
<evidence type="ECO:0000313" key="20">
    <source>
        <dbReference type="Proteomes" id="UP000831787"/>
    </source>
</evidence>
<keyword evidence="13" id="KW-0961">Cell wall biogenesis/degradation</keyword>
<evidence type="ECO:0000256" key="15">
    <source>
        <dbReference type="ARBA" id="ARBA00049902"/>
    </source>
</evidence>
<feature type="domain" description="Glycosyl transferase family 51" evidence="18">
    <location>
        <begin position="73"/>
        <end position="249"/>
    </location>
</feature>
<dbReference type="InterPro" id="IPR001264">
    <property type="entry name" value="Glyco_trans_51"/>
</dbReference>
<dbReference type="Gene3D" id="3.40.710.10">
    <property type="entry name" value="DD-peptidase/beta-lactamase superfamily"/>
    <property type="match status" value="1"/>
</dbReference>
<keyword evidence="9" id="KW-0573">Peptidoglycan synthesis</keyword>
<evidence type="ECO:0000256" key="9">
    <source>
        <dbReference type="ARBA" id="ARBA00022984"/>
    </source>
</evidence>
<dbReference type="EMBL" id="CP095073">
    <property type="protein sequence ID" value="UOQ43496.1"/>
    <property type="molecule type" value="Genomic_DNA"/>
</dbReference>
<comment type="catalytic activity">
    <reaction evidence="15">
        <text>[GlcNAc-(1-&gt;4)-Mur2Ac(oyl-L-Ala-gamma-D-Glu-L-Lys-D-Ala-D-Ala)](n)-di-trans,octa-cis-undecaprenyl diphosphate + beta-D-GlcNAc-(1-&gt;4)-Mur2Ac(oyl-L-Ala-gamma-D-Glu-L-Lys-D-Ala-D-Ala)-di-trans,octa-cis-undecaprenyl diphosphate = [GlcNAc-(1-&gt;4)-Mur2Ac(oyl-L-Ala-gamma-D-Glu-L-Lys-D-Ala-D-Ala)](n+1)-di-trans,octa-cis-undecaprenyl diphosphate + di-trans,octa-cis-undecaprenyl diphosphate + H(+)</text>
        <dbReference type="Rhea" id="RHEA:23708"/>
        <dbReference type="Rhea" id="RHEA-COMP:9602"/>
        <dbReference type="Rhea" id="RHEA-COMP:9603"/>
        <dbReference type="ChEBI" id="CHEBI:15378"/>
        <dbReference type="ChEBI" id="CHEBI:58405"/>
        <dbReference type="ChEBI" id="CHEBI:60033"/>
        <dbReference type="ChEBI" id="CHEBI:78435"/>
        <dbReference type="EC" id="2.4.99.28"/>
    </reaction>
</comment>
<dbReference type="InterPro" id="IPR023346">
    <property type="entry name" value="Lysozyme-like_dom_sf"/>
</dbReference>
<evidence type="ECO:0000256" key="4">
    <source>
        <dbReference type="ARBA" id="ARBA00022676"/>
    </source>
</evidence>
<dbReference type="Proteomes" id="UP000831787">
    <property type="component" value="Chromosome"/>
</dbReference>
<evidence type="ECO:0000256" key="6">
    <source>
        <dbReference type="ARBA" id="ARBA00022692"/>
    </source>
</evidence>
<evidence type="ECO:0000256" key="12">
    <source>
        <dbReference type="ARBA" id="ARBA00023268"/>
    </source>
</evidence>
<dbReference type="Pfam" id="PF00905">
    <property type="entry name" value="Transpeptidase"/>
    <property type="match status" value="1"/>
</dbReference>
<keyword evidence="4" id="KW-0328">Glycosyltransferase</keyword>
<keyword evidence="6 16" id="KW-0812">Transmembrane</keyword>
<evidence type="ECO:0000259" key="18">
    <source>
        <dbReference type="Pfam" id="PF00912"/>
    </source>
</evidence>
<keyword evidence="12" id="KW-0511">Multifunctional enzyme</keyword>
<evidence type="ECO:0000256" key="8">
    <source>
        <dbReference type="ARBA" id="ARBA00022960"/>
    </source>
</evidence>
<evidence type="ECO:0000256" key="10">
    <source>
        <dbReference type="ARBA" id="ARBA00022989"/>
    </source>
</evidence>
<dbReference type="RefSeq" id="WP_244708855.1">
    <property type="nucleotide sequence ID" value="NZ_CP095073.1"/>
</dbReference>
<comment type="catalytic activity">
    <reaction evidence="14">
        <text>Preferential cleavage: (Ac)2-L-Lys-D-Ala-|-D-Ala. Also transpeptidation of peptidyl-alanyl moieties that are N-acyl substituents of D-alanine.</text>
        <dbReference type="EC" id="3.4.16.4"/>
    </reaction>
</comment>
<keyword evidence="11 16" id="KW-0472">Membrane</keyword>
<keyword evidence="10 16" id="KW-1133">Transmembrane helix</keyword>
<dbReference type="SUPFAM" id="SSF53955">
    <property type="entry name" value="Lysozyme-like"/>
    <property type="match status" value="1"/>
</dbReference>
<protein>
    <submittedName>
        <fullName evidence="19">PBP1A family penicillin-binding protein</fullName>
    </submittedName>
</protein>
<dbReference type="InterPro" id="IPR001460">
    <property type="entry name" value="PCN-bd_Tpept"/>
</dbReference>
<gene>
    <name evidence="19" type="ORF">MUN89_16470</name>
</gene>
<keyword evidence="8" id="KW-0133">Cell shape</keyword>
<organism evidence="19 20">
    <name type="scientific">Halobacillus salinarum</name>
    <dbReference type="NCBI Taxonomy" id="2932257"/>
    <lineage>
        <taxon>Bacteria</taxon>
        <taxon>Bacillati</taxon>
        <taxon>Bacillota</taxon>
        <taxon>Bacilli</taxon>
        <taxon>Bacillales</taxon>
        <taxon>Bacillaceae</taxon>
        <taxon>Halobacillus</taxon>
    </lineage>
</organism>
<accession>A0ABY4EN06</accession>
<reference evidence="19 20" key="1">
    <citation type="submission" date="2022-04" db="EMBL/GenBank/DDBJ databases">
        <title>Halobacillus sp. isolated from saltern.</title>
        <authorList>
            <person name="Won M."/>
            <person name="Lee C.-M."/>
            <person name="Woen H.-Y."/>
            <person name="Kwon S.-W."/>
        </authorList>
    </citation>
    <scope>NUCLEOTIDE SEQUENCE [LARGE SCALE GENOMIC DNA]</scope>
    <source>
        <strain evidence="19 20">SSBR10-3</strain>
    </source>
</reference>
<feature type="transmembrane region" description="Helical" evidence="16">
    <location>
        <begin position="33"/>
        <end position="56"/>
    </location>
</feature>
<evidence type="ECO:0000256" key="3">
    <source>
        <dbReference type="ARBA" id="ARBA00022670"/>
    </source>
</evidence>
<dbReference type="Pfam" id="PF00912">
    <property type="entry name" value="Transgly"/>
    <property type="match status" value="1"/>
</dbReference>
<keyword evidence="20" id="KW-1185">Reference proteome</keyword>
<proteinExistence type="predicted"/>
<keyword evidence="1" id="KW-1003">Cell membrane</keyword>
<keyword evidence="2" id="KW-0121">Carboxypeptidase</keyword>
<dbReference type="InterPro" id="IPR036950">
    <property type="entry name" value="PBP_transglycosylase"/>
</dbReference>
<evidence type="ECO:0000259" key="17">
    <source>
        <dbReference type="Pfam" id="PF00905"/>
    </source>
</evidence>
<evidence type="ECO:0000256" key="11">
    <source>
        <dbReference type="ARBA" id="ARBA00023136"/>
    </source>
</evidence>
<feature type="domain" description="Penicillin-binding protein transpeptidase" evidence="17">
    <location>
        <begin position="341"/>
        <end position="613"/>
    </location>
</feature>
<keyword evidence="7" id="KW-0378">Hydrolase</keyword>
<keyword evidence="3" id="KW-0645">Protease</keyword>
<dbReference type="InterPro" id="IPR012338">
    <property type="entry name" value="Beta-lactam/transpept-like"/>
</dbReference>
<evidence type="ECO:0000313" key="19">
    <source>
        <dbReference type="EMBL" id="UOQ43496.1"/>
    </source>
</evidence>
<evidence type="ECO:0000256" key="1">
    <source>
        <dbReference type="ARBA" id="ARBA00022475"/>
    </source>
</evidence>
<dbReference type="SUPFAM" id="SSF56601">
    <property type="entry name" value="beta-lactamase/transpeptidase-like"/>
    <property type="match status" value="1"/>
</dbReference>
<evidence type="ECO:0000256" key="16">
    <source>
        <dbReference type="SAM" id="Phobius"/>
    </source>
</evidence>
<sequence length="735" mass="81815">MELFRKDALVLKLKEITEKFPPWVSRLKWPGGILLATLVLAVIGYLIIIFGGSFVVDEKKLILDSKTTVETKDGQVIEEIYAKNRKAVPASKIPKHVKQSFVAIEDSRYYDHAGIDIQAIGRAVYRDIAAMKKVEGGSTITQQLAKNLFLTNDKTWMRKTKEMMAAIYLERHYSKDELLGKYLNQIYFGDGVYGIEAASRYYFNQDVSDLSVAQGALLAGLPKAPNSYSPFDHPGKAKERRDLVLQRMEDLGMIDINEMLKMQGSTLAVRKKQTQSDETWSNSYVDAVIKEAADKYQITRDELKRGGYRIIVEMDPAIQKVAYNKMKNGEYVPGSKGDVEGAFALVDTSNGALVAAVGGRDFKHGEINRTLRKHQPGSTIKPLAVYGPALMENAFVPYSLLVDEPKTYGSYQPENYDHQYDGTVSLYEALVESKNAPAVWLLNEIGIDTSKKYLKELDLPTEDKGLSIALGGLSNGYSPVQMAQAYSSIANQGKMQESYTIQRIMDRNGKIIHRHTSSEKQVFSTEVAWDLTEMLKTTVEDGTAVSGAYAKALAGKTGTQQHPTVKGKNKDVWFTGYTPEYACALWMGYDQSGKEYYLNGGSEYPTRLMKDILTDVDRVAGLSDAFSVPKGLKPLPKPVQLPSNISVTSEVNFGGLSLIKGTLKWTPASDKRIIYRVYRVENGQDVKIGEVTGEGEFALNVFSVFQNRTYYVVPVDPLTGKEGEPSNQTTLQFKL</sequence>
<evidence type="ECO:0000256" key="2">
    <source>
        <dbReference type="ARBA" id="ARBA00022645"/>
    </source>
</evidence>
<evidence type="ECO:0000256" key="13">
    <source>
        <dbReference type="ARBA" id="ARBA00023316"/>
    </source>
</evidence>
<evidence type="ECO:0000256" key="14">
    <source>
        <dbReference type="ARBA" id="ARBA00034000"/>
    </source>
</evidence>
<evidence type="ECO:0000256" key="7">
    <source>
        <dbReference type="ARBA" id="ARBA00022801"/>
    </source>
</evidence>
<evidence type="ECO:0000256" key="5">
    <source>
        <dbReference type="ARBA" id="ARBA00022679"/>
    </source>
</evidence>